<feature type="transmembrane region" description="Helical" evidence="8">
    <location>
        <begin position="35"/>
        <end position="56"/>
    </location>
</feature>
<dbReference type="RefSeq" id="WP_119348259.1">
    <property type="nucleotide sequence ID" value="NZ_QWET01000001.1"/>
</dbReference>
<keyword evidence="10" id="KW-1185">Reference proteome</keyword>
<feature type="transmembrane region" description="Helical" evidence="8">
    <location>
        <begin position="264"/>
        <end position="284"/>
    </location>
</feature>
<organism evidence="9 10">
    <name type="scientific">Mariniphaga sediminis</name>
    <dbReference type="NCBI Taxonomy" id="1628158"/>
    <lineage>
        <taxon>Bacteria</taxon>
        <taxon>Pseudomonadati</taxon>
        <taxon>Bacteroidota</taxon>
        <taxon>Bacteroidia</taxon>
        <taxon>Marinilabiliales</taxon>
        <taxon>Prolixibacteraceae</taxon>
        <taxon>Mariniphaga</taxon>
    </lineage>
</organism>
<dbReference type="EMBL" id="QWET01000001">
    <property type="protein sequence ID" value="RIH67235.1"/>
    <property type="molecule type" value="Genomic_DNA"/>
</dbReference>
<feature type="transmembrane region" description="Helical" evidence="8">
    <location>
        <begin position="196"/>
        <end position="223"/>
    </location>
</feature>
<evidence type="ECO:0000256" key="4">
    <source>
        <dbReference type="ARBA" id="ARBA00022475"/>
    </source>
</evidence>
<keyword evidence="3 8" id="KW-0813">Transport</keyword>
<reference evidence="9 10" key="1">
    <citation type="journal article" date="2015" name="Int. J. Syst. Evol. Microbiol.">
        <title>Mariniphaga sediminis sp. nov., isolated from coastal sediment.</title>
        <authorList>
            <person name="Wang F.Q."/>
            <person name="Shen Q.Y."/>
            <person name="Chen G.J."/>
            <person name="Du Z.J."/>
        </authorList>
    </citation>
    <scope>NUCLEOTIDE SEQUENCE [LARGE SCALE GENOMIC DNA]</scope>
    <source>
        <strain evidence="9 10">SY21</strain>
    </source>
</reference>
<evidence type="ECO:0000256" key="5">
    <source>
        <dbReference type="ARBA" id="ARBA00022692"/>
    </source>
</evidence>
<feature type="transmembrane region" description="Helical" evidence="8">
    <location>
        <begin position="6"/>
        <end position="23"/>
    </location>
</feature>
<comment type="subcellular location">
    <subcellularLocation>
        <location evidence="1 8">Cell membrane</location>
        <topology evidence="1 8">Multi-pass membrane protein</topology>
    </subcellularLocation>
</comment>
<keyword evidence="4 8" id="KW-1003">Cell membrane</keyword>
<keyword evidence="7 8" id="KW-0472">Membrane</keyword>
<evidence type="ECO:0000256" key="2">
    <source>
        <dbReference type="ARBA" id="ARBA00010100"/>
    </source>
</evidence>
<dbReference type="GO" id="GO:0015129">
    <property type="term" value="F:lactate transmembrane transporter activity"/>
    <property type="evidence" value="ECO:0007669"/>
    <property type="project" value="UniProtKB-UniRule"/>
</dbReference>
<feature type="transmembrane region" description="Helical" evidence="8">
    <location>
        <begin position="62"/>
        <end position="82"/>
    </location>
</feature>
<feature type="transmembrane region" description="Helical" evidence="8">
    <location>
        <begin position="537"/>
        <end position="556"/>
    </location>
</feature>
<dbReference type="Proteomes" id="UP000266441">
    <property type="component" value="Unassembled WGS sequence"/>
</dbReference>
<protein>
    <recommendedName>
        <fullName evidence="8">L-lactate permease</fullName>
    </recommendedName>
</protein>
<dbReference type="PANTHER" id="PTHR30003">
    <property type="entry name" value="L-LACTATE PERMEASE"/>
    <property type="match status" value="1"/>
</dbReference>
<dbReference type="OrthoDB" id="9761056at2"/>
<evidence type="ECO:0000256" key="7">
    <source>
        <dbReference type="ARBA" id="ARBA00023136"/>
    </source>
</evidence>
<evidence type="ECO:0000313" key="9">
    <source>
        <dbReference type="EMBL" id="RIH67235.1"/>
    </source>
</evidence>
<accession>A0A399D5R7</accession>
<evidence type="ECO:0000256" key="1">
    <source>
        <dbReference type="ARBA" id="ARBA00004651"/>
    </source>
</evidence>
<comment type="function">
    <text evidence="8">Uptake of L-lactate across the membrane. Can also transport D-lactate and glycolate.</text>
</comment>
<keyword evidence="6 8" id="KW-1133">Transmembrane helix</keyword>
<evidence type="ECO:0000256" key="3">
    <source>
        <dbReference type="ARBA" id="ARBA00022448"/>
    </source>
</evidence>
<evidence type="ECO:0000256" key="8">
    <source>
        <dbReference type="RuleBase" id="RU365092"/>
    </source>
</evidence>
<feature type="transmembrane region" description="Helical" evidence="8">
    <location>
        <begin position="503"/>
        <end position="525"/>
    </location>
</feature>
<dbReference type="AlphaFoldDB" id="A0A399D5R7"/>
<feature type="transmembrane region" description="Helical" evidence="8">
    <location>
        <begin position="318"/>
        <end position="337"/>
    </location>
</feature>
<dbReference type="GO" id="GO:0005886">
    <property type="term" value="C:plasma membrane"/>
    <property type="evidence" value="ECO:0007669"/>
    <property type="project" value="UniProtKB-SubCell"/>
</dbReference>
<dbReference type="InterPro" id="IPR003804">
    <property type="entry name" value="Lactate_perm"/>
</dbReference>
<dbReference type="Pfam" id="PF02652">
    <property type="entry name" value="Lactate_perm"/>
    <property type="match status" value="1"/>
</dbReference>
<evidence type="ECO:0000256" key="6">
    <source>
        <dbReference type="ARBA" id="ARBA00022989"/>
    </source>
</evidence>
<dbReference type="PANTHER" id="PTHR30003:SF0">
    <property type="entry name" value="GLYCOLATE PERMEASE GLCA-RELATED"/>
    <property type="match status" value="1"/>
</dbReference>
<evidence type="ECO:0000313" key="10">
    <source>
        <dbReference type="Proteomes" id="UP000266441"/>
    </source>
</evidence>
<feature type="transmembrane region" description="Helical" evidence="8">
    <location>
        <begin position="103"/>
        <end position="123"/>
    </location>
</feature>
<feature type="transmembrane region" description="Helical" evidence="8">
    <location>
        <begin position="407"/>
        <end position="423"/>
    </location>
</feature>
<comment type="similarity">
    <text evidence="2 8">Belongs to the lactate permease family.</text>
</comment>
<comment type="caution">
    <text evidence="9">The sequence shown here is derived from an EMBL/GenBank/DDBJ whole genome shotgun (WGS) entry which is preliminary data.</text>
</comment>
<feature type="transmembrane region" description="Helical" evidence="8">
    <location>
        <begin position="158"/>
        <end position="176"/>
    </location>
</feature>
<name>A0A399D5R7_9BACT</name>
<dbReference type="NCBIfam" id="TIGR00795">
    <property type="entry name" value="lctP"/>
    <property type="match status" value="1"/>
</dbReference>
<feature type="transmembrane region" description="Helical" evidence="8">
    <location>
        <begin position="129"/>
        <end position="151"/>
    </location>
</feature>
<sequence length="560" mass="60571">MTNGLLALLASAPIIILFILMVWSRWPAVKAMPVAWLITMALVYFVWDVPLNWLLASNVNGLFIAFQILLIVFGALAVLFMLRESGAIEVINRGFTRISPDRRIQVIIIAWFFGGFIEGAAGFGTPAALVAPLLLSLGFPALAAVIVALVANSSPVSFGAVGTPTLLGIGASLNTPETVDALNGAGLGYGEFIHNVGAWSALIHSIPAMLIPLIVVVIMTRFFGEKKSFREGFAVWPYALFAGVCFVIPYLLSAWFLGPEFPSIIGPLVGLAIIIPLTRAGFLVPKTHWDFAEKEKWPVSWMGSISPSTSDNEKNISLFKAWIPYILIGLLLILSRIPSLPFSDWLNSLEIRFSGLFNTSVGNSFVPLKNPGLFPFIFVALLGVVIFKMKKQESCAVWKDTFDKIKIPAIALFFAVPLVRLMMDSGNNLTEMDSMPLVMAGYLAGIFQGVWPAFAPFVGVLGTFISGSNTVSNMLFSLFQYSLAENLGISRTIVVSLQNVGGAIGNMICIHNIIAVCATVGLTGIEGLIIKRNVIPVVIYATITGIIVFLIIYSTGVNVF</sequence>
<gene>
    <name evidence="9" type="ORF">D1164_02080</name>
</gene>
<feature type="transmembrane region" description="Helical" evidence="8">
    <location>
        <begin position="371"/>
        <end position="387"/>
    </location>
</feature>
<keyword evidence="5 8" id="KW-0812">Transmembrane</keyword>
<dbReference type="GO" id="GO:0015295">
    <property type="term" value="F:solute:proton symporter activity"/>
    <property type="evidence" value="ECO:0007669"/>
    <property type="project" value="TreeGrafter"/>
</dbReference>
<proteinExistence type="inferred from homology"/>
<feature type="transmembrane region" description="Helical" evidence="8">
    <location>
        <begin position="235"/>
        <end position="258"/>
    </location>
</feature>